<dbReference type="Proteomes" id="UP000694941">
    <property type="component" value="Unplaced"/>
</dbReference>
<protein>
    <submittedName>
        <fullName evidence="3 4">A-kinase anchor protein 17A-like</fullName>
    </submittedName>
</protein>
<dbReference type="RefSeq" id="XP_022249982.1">
    <property type="nucleotide sequence ID" value="XM_022394274.1"/>
</dbReference>
<evidence type="ECO:0000313" key="3">
    <source>
        <dbReference type="RefSeq" id="XP_022249982.1"/>
    </source>
</evidence>
<dbReference type="GeneID" id="106465865"/>
<dbReference type="Pfam" id="PF25015">
    <property type="entry name" value="RBD_AKAP-17A"/>
    <property type="match status" value="1"/>
</dbReference>
<evidence type="ECO:0000313" key="2">
    <source>
        <dbReference type="Proteomes" id="UP000694941"/>
    </source>
</evidence>
<dbReference type="RefSeq" id="XP_022249986.1">
    <property type="nucleotide sequence ID" value="XM_022394278.1"/>
</dbReference>
<organism evidence="2 3">
    <name type="scientific">Limulus polyphemus</name>
    <name type="common">Atlantic horseshoe crab</name>
    <dbReference type="NCBI Taxonomy" id="6850"/>
    <lineage>
        <taxon>Eukaryota</taxon>
        <taxon>Metazoa</taxon>
        <taxon>Ecdysozoa</taxon>
        <taxon>Arthropoda</taxon>
        <taxon>Chelicerata</taxon>
        <taxon>Merostomata</taxon>
        <taxon>Xiphosura</taxon>
        <taxon>Limulidae</taxon>
        <taxon>Limulus</taxon>
    </lineage>
</organism>
<evidence type="ECO:0000256" key="1">
    <source>
        <dbReference type="SAM" id="MobiDB-lite"/>
    </source>
</evidence>
<keyword evidence="2" id="KW-1185">Reference proteome</keyword>
<dbReference type="PANTHER" id="PTHR12484">
    <property type="entry name" value="B-LYMPHOCYTE ANTIGEN-RELATED"/>
    <property type="match status" value="1"/>
</dbReference>
<name>A0ABM1T276_LIMPO</name>
<dbReference type="InterPro" id="IPR056852">
    <property type="entry name" value="AK17A/B"/>
</dbReference>
<accession>A0ABM1T276</accession>
<proteinExistence type="predicted"/>
<sequence length="568" mass="67452">MASIQACKDTAEAVELNELLGFFLKPLAKLNICVQLPSLKTPGKSISNWEVMEKLKKMVKPEEFIVLKVSKTTLEFIRFEGEVENKSTLKVVLGRLDGSTIKLSGFADVLKVRAAEAKLTFPARHDWDSFFRDAKNMNEMKPGERPDTIHFQGLPCKWFAENNSDSGKPSDKIIRQVFEAFGEIRCIDIPMLDPYRQDIDKSVGKISTFSFGQDLTFEAYVQYREYMGFVKAMDALRGMKLMFTNENKFYAAVIKVEFDKTKHLSDRQIRKRRLEREKLITLEKEREERVQKERKEEEKRKEEERQKLKKEEEIKDHKLKEKLLKKKERRLLKEQKRKEKLLEKKEKEKAKEYALQQRRELVLQRKEQAVHLLKNLFERIKLLKQREEVKRKMEEIERERICQLELENRRRLEEVKHRLEEEKQQQERLKKREHLLRNKLIKNLKKHEEKKTEEMREKLRKEIAGKRVLKSVLVAAPTSSKSLSSEDLSSSMTGTNFDSFHHNFRSSFNCNRGFYRGAKSYHGLGPFKRSSCYGLRWTLPYPQPFPHMKQQLQNKGTLKSYYKSHCNR</sequence>
<gene>
    <name evidence="3 4" type="primary">LOC106465865</name>
</gene>
<evidence type="ECO:0000313" key="4">
    <source>
        <dbReference type="RefSeq" id="XP_022249986.1"/>
    </source>
</evidence>
<dbReference type="PANTHER" id="PTHR12484:SF4">
    <property type="entry name" value="A-KINASE ANCHOR PROTEIN 17A"/>
    <property type="match status" value="1"/>
</dbReference>
<dbReference type="CDD" id="cd12264">
    <property type="entry name" value="RRM_AKAP17A"/>
    <property type="match status" value="1"/>
</dbReference>
<feature type="region of interest" description="Disordered" evidence="1">
    <location>
        <begin position="290"/>
        <end position="309"/>
    </location>
</feature>
<reference evidence="3 4" key="1">
    <citation type="submission" date="2025-05" db="UniProtKB">
        <authorList>
            <consortium name="RefSeq"/>
        </authorList>
    </citation>
    <scope>IDENTIFICATION</scope>
    <source>
        <tissue evidence="3 4">Muscle</tissue>
    </source>
</reference>